<keyword evidence="8" id="KW-0411">Iron-sulfur</keyword>
<keyword evidence="4" id="KW-0808">Transferase</keyword>
<dbReference type="InterPro" id="IPR015421">
    <property type="entry name" value="PyrdxlP-dep_Trfase_major"/>
</dbReference>
<dbReference type="InterPro" id="IPR015424">
    <property type="entry name" value="PyrdxlP-dep_Trfase"/>
</dbReference>
<gene>
    <name evidence="12" type="primary">iscS_2</name>
    <name evidence="12" type="ORF">Rcae01_02369</name>
</gene>
<dbReference type="Gene3D" id="3.40.640.10">
    <property type="entry name" value="Type I PLP-dependent aspartate aminotransferase-like (Major domain)"/>
    <property type="match status" value="1"/>
</dbReference>
<evidence type="ECO:0000256" key="1">
    <source>
        <dbReference type="ARBA" id="ARBA00001933"/>
    </source>
</evidence>
<accession>A0ABP9VQG8</accession>
<dbReference type="PANTHER" id="PTHR11601">
    <property type="entry name" value="CYSTEINE DESULFURYLASE FAMILY MEMBER"/>
    <property type="match status" value="1"/>
</dbReference>
<protein>
    <recommendedName>
        <fullName evidence="3">cysteine desulfurase</fullName>
        <ecNumber evidence="3">2.8.1.7</ecNumber>
    </recommendedName>
</protein>
<keyword evidence="13" id="KW-1185">Reference proteome</keyword>
<dbReference type="Proteomes" id="UP001416858">
    <property type="component" value="Unassembled WGS sequence"/>
</dbReference>
<comment type="caution">
    <text evidence="12">The sequence shown here is derived from an EMBL/GenBank/DDBJ whole genome shotgun (WGS) entry which is preliminary data.</text>
</comment>
<dbReference type="Gene3D" id="3.90.1150.10">
    <property type="entry name" value="Aspartate Aminotransferase, domain 1"/>
    <property type="match status" value="1"/>
</dbReference>
<evidence type="ECO:0000256" key="2">
    <source>
        <dbReference type="ARBA" id="ARBA00006490"/>
    </source>
</evidence>
<evidence type="ECO:0000256" key="4">
    <source>
        <dbReference type="ARBA" id="ARBA00022679"/>
    </source>
</evidence>
<name>A0ABP9VQG8_9BACT</name>
<comment type="cofactor">
    <cofactor evidence="1 10">
        <name>pyridoxal 5'-phosphate</name>
        <dbReference type="ChEBI" id="CHEBI:597326"/>
    </cofactor>
</comment>
<evidence type="ECO:0000256" key="3">
    <source>
        <dbReference type="ARBA" id="ARBA00012239"/>
    </source>
</evidence>
<keyword evidence="7" id="KW-0408">Iron</keyword>
<dbReference type="SUPFAM" id="SSF53383">
    <property type="entry name" value="PLP-dependent transferases"/>
    <property type="match status" value="1"/>
</dbReference>
<proteinExistence type="inferred from homology"/>
<evidence type="ECO:0000259" key="11">
    <source>
        <dbReference type="Pfam" id="PF00266"/>
    </source>
</evidence>
<comment type="similarity">
    <text evidence="2">Belongs to the class-V pyridoxal-phosphate-dependent aminotransferase family. NifS/IscS subfamily.</text>
</comment>
<evidence type="ECO:0000256" key="5">
    <source>
        <dbReference type="ARBA" id="ARBA00022723"/>
    </source>
</evidence>
<dbReference type="PANTHER" id="PTHR11601:SF34">
    <property type="entry name" value="CYSTEINE DESULFURASE"/>
    <property type="match status" value="1"/>
</dbReference>
<evidence type="ECO:0000313" key="12">
    <source>
        <dbReference type="EMBL" id="GAA5506916.1"/>
    </source>
</evidence>
<feature type="domain" description="Aminotransferase class V" evidence="11">
    <location>
        <begin position="2"/>
        <end position="373"/>
    </location>
</feature>
<evidence type="ECO:0000256" key="8">
    <source>
        <dbReference type="ARBA" id="ARBA00023014"/>
    </source>
</evidence>
<dbReference type="InterPro" id="IPR016454">
    <property type="entry name" value="Cysteine_dSase"/>
</dbReference>
<reference evidence="12 13" key="1">
    <citation type="submission" date="2024-02" db="EMBL/GenBank/DDBJ databases">
        <title>Rhodopirellula caenicola NBRC 110016.</title>
        <authorList>
            <person name="Ichikawa N."/>
            <person name="Katano-Makiyama Y."/>
            <person name="Hidaka K."/>
        </authorList>
    </citation>
    <scope>NUCLEOTIDE SEQUENCE [LARGE SCALE GENOMIC DNA]</scope>
    <source>
        <strain evidence="12 13">NBRC 110016</strain>
    </source>
</reference>
<evidence type="ECO:0000256" key="7">
    <source>
        <dbReference type="ARBA" id="ARBA00023004"/>
    </source>
</evidence>
<dbReference type="PROSITE" id="PS00595">
    <property type="entry name" value="AA_TRANSFER_CLASS_5"/>
    <property type="match status" value="1"/>
</dbReference>
<evidence type="ECO:0000256" key="6">
    <source>
        <dbReference type="ARBA" id="ARBA00022898"/>
    </source>
</evidence>
<dbReference type="Gene3D" id="1.10.260.50">
    <property type="match status" value="1"/>
</dbReference>
<dbReference type="PIRSF" id="PIRSF005572">
    <property type="entry name" value="NifS"/>
    <property type="match status" value="1"/>
</dbReference>
<dbReference type="InterPro" id="IPR000192">
    <property type="entry name" value="Aminotrans_V_dom"/>
</dbReference>
<keyword evidence="6" id="KW-0663">Pyridoxal phosphate</keyword>
<dbReference type="Pfam" id="PF00266">
    <property type="entry name" value="Aminotran_5"/>
    <property type="match status" value="1"/>
</dbReference>
<sequence>MIYLDNHATTRCDPRVVEAMLPWLSEDFGNPSSVSHEMGRSAAAAVQQSAATIAATLNVPSDSVVFTSGATESNNLAIRGVCLHPRQKKRHFVTVSSEHRAVLDVGDDLQRDGFRVTRVPVISNGDDAAGIVDLDQLAEAIDDDTALVSVMWANNEIGSIAPMKTIADLCHSRGVLLHSDATQAVGRIPVDMLDADVDLLSASAHKFYGPKGSGLLVVGNGNRRVRLKPQIVGGGQQQERRSGTLNTAGIVAMATALKLAVDEMQSQSEQIRHMRNKLCQLLCDGIDGIQINGIPLDSPNRLVGNLNLQLELIEGEAWMAATPSVAFSSGSACSSVDAKPSHVLTATGLSESEARRSVRFGIGRFNTEQQIEQAAVWLIESHAKLRRMS</sequence>
<comment type="catalytic activity">
    <reaction evidence="9">
        <text>(sulfur carrier)-H + L-cysteine = (sulfur carrier)-SH + L-alanine</text>
        <dbReference type="Rhea" id="RHEA:43892"/>
        <dbReference type="Rhea" id="RHEA-COMP:14737"/>
        <dbReference type="Rhea" id="RHEA-COMP:14739"/>
        <dbReference type="ChEBI" id="CHEBI:29917"/>
        <dbReference type="ChEBI" id="CHEBI:35235"/>
        <dbReference type="ChEBI" id="CHEBI:57972"/>
        <dbReference type="ChEBI" id="CHEBI:64428"/>
        <dbReference type="EC" id="2.8.1.7"/>
    </reaction>
</comment>
<evidence type="ECO:0000256" key="9">
    <source>
        <dbReference type="ARBA" id="ARBA00050776"/>
    </source>
</evidence>
<dbReference type="RefSeq" id="WP_345683812.1">
    <property type="nucleotide sequence ID" value="NZ_BAABRO010000004.1"/>
</dbReference>
<evidence type="ECO:0000256" key="10">
    <source>
        <dbReference type="RuleBase" id="RU004504"/>
    </source>
</evidence>
<dbReference type="InterPro" id="IPR020578">
    <property type="entry name" value="Aminotrans_V_PyrdxlP_BS"/>
</dbReference>
<dbReference type="InterPro" id="IPR015422">
    <property type="entry name" value="PyrdxlP-dep_Trfase_small"/>
</dbReference>
<organism evidence="12 13">
    <name type="scientific">Novipirellula caenicola</name>
    <dbReference type="NCBI Taxonomy" id="1536901"/>
    <lineage>
        <taxon>Bacteria</taxon>
        <taxon>Pseudomonadati</taxon>
        <taxon>Planctomycetota</taxon>
        <taxon>Planctomycetia</taxon>
        <taxon>Pirellulales</taxon>
        <taxon>Pirellulaceae</taxon>
        <taxon>Novipirellula</taxon>
    </lineage>
</organism>
<evidence type="ECO:0000313" key="13">
    <source>
        <dbReference type="Proteomes" id="UP001416858"/>
    </source>
</evidence>
<dbReference type="EMBL" id="BAABRO010000004">
    <property type="protein sequence ID" value="GAA5506916.1"/>
    <property type="molecule type" value="Genomic_DNA"/>
</dbReference>
<dbReference type="EC" id="2.8.1.7" evidence="3"/>
<keyword evidence="5" id="KW-0479">Metal-binding</keyword>